<proteinExistence type="predicted"/>
<name>G2YNS1_BOTF4</name>
<evidence type="ECO:0000313" key="3">
    <source>
        <dbReference type="Proteomes" id="UP000008177"/>
    </source>
</evidence>
<dbReference type="EMBL" id="FQ790346">
    <property type="protein sequence ID" value="CCD53269.1"/>
    <property type="molecule type" value="Genomic_DNA"/>
</dbReference>
<accession>G2YNS1</accession>
<protein>
    <submittedName>
        <fullName evidence="2">Uncharacterized protein</fullName>
    </submittedName>
</protein>
<dbReference type="HOGENOM" id="CLU_3013967_0_0_1"/>
<feature type="region of interest" description="Disordered" evidence="1">
    <location>
        <begin position="30"/>
        <end position="56"/>
    </location>
</feature>
<gene>
    <name evidence="2" type="ORF">BofuT4_uP122880.1</name>
</gene>
<evidence type="ECO:0000313" key="2">
    <source>
        <dbReference type="EMBL" id="CCD53269.1"/>
    </source>
</evidence>
<evidence type="ECO:0000256" key="1">
    <source>
        <dbReference type="SAM" id="MobiDB-lite"/>
    </source>
</evidence>
<dbReference type="InParanoid" id="G2YNS1"/>
<dbReference type="Proteomes" id="UP000008177">
    <property type="component" value="Unplaced contigs"/>
</dbReference>
<reference evidence="3" key="1">
    <citation type="journal article" date="2011" name="PLoS Genet.">
        <title>Genomic analysis of the necrotrophic fungal pathogens Sclerotinia sclerotiorum and Botrytis cinerea.</title>
        <authorList>
            <person name="Amselem J."/>
            <person name="Cuomo C.A."/>
            <person name="van Kan J.A."/>
            <person name="Viaud M."/>
            <person name="Benito E.P."/>
            <person name="Couloux A."/>
            <person name="Coutinho P.M."/>
            <person name="de Vries R.P."/>
            <person name="Dyer P.S."/>
            <person name="Fillinger S."/>
            <person name="Fournier E."/>
            <person name="Gout L."/>
            <person name="Hahn M."/>
            <person name="Kohn L."/>
            <person name="Lapalu N."/>
            <person name="Plummer K.M."/>
            <person name="Pradier J.M."/>
            <person name="Quevillon E."/>
            <person name="Sharon A."/>
            <person name="Simon A."/>
            <person name="ten Have A."/>
            <person name="Tudzynski B."/>
            <person name="Tudzynski P."/>
            <person name="Wincker P."/>
            <person name="Andrew M."/>
            <person name="Anthouard V."/>
            <person name="Beever R.E."/>
            <person name="Beffa R."/>
            <person name="Benoit I."/>
            <person name="Bouzid O."/>
            <person name="Brault B."/>
            <person name="Chen Z."/>
            <person name="Choquer M."/>
            <person name="Collemare J."/>
            <person name="Cotton P."/>
            <person name="Danchin E.G."/>
            <person name="Da Silva C."/>
            <person name="Gautier A."/>
            <person name="Giraud C."/>
            <person name="Giraud T."/>
            <person name="Gonzalez C."/>
            <person name="Grossetete S."/>
            <person name="Guldener U."/>
            <person name="Henrissat B."/>
            <person name="Howlett B.J."/>
            <person name="Kodira C."/>
            <person name="Kretschmer M."/>
            <person name="Lappartient A."/>
            <person name="Leroch M."/>
            <person name="Levis C."/>
            <person name="Mauceli E."/>
            <person name="Neuveglise C."/>
            <person name="Oeser B."/>
            <person name="Pearson M."/>
            <person name="Poulain J."/>
            <person name="Poussereau N."/>
            <person name="Quesneville H."/>
            <person name="Rascle C."/>
            <person name="Schumacher J."/>
            <person name="Segurens B."/>
            <person name="Sexton A."/>
            <person name="Silva E."/>
            <person name="Sirven C."/>
            <person name="Soanes D.M."/>
            <person name="Talbot N.J."/>
            <person name="Templeton M."/>
            <person name="Yandava C."/>
            <person name="Yarden O."/>
            <person name="Zeng Q."/>
            <person name="Rollins J.A."/>
            <person name="Lebrun M.H."/>
            <person name="Dickman M."/>
        </authorList>
    </citation>
    <scope>NUCLEOTIDE SEQUENCE [LARGE SCALE GENOMIC DNA]</scope>
    <source>
        <strain evidence="3">T4</strain>
    </source>
</reference>
<sequence>MNNKNLNKLQMINESRNVGIKEIRGDSRMGDIPVTNHFPTIQNSLPGPPSIKSNKE</sequence>
<dbReference type="AlphaFoldDB" id="G2YNS1"/>
<organism evidence="2 3">
    <name type="scientific">Botryotinia fuckeliana (strain T4)</name>
    <name type="common">Noble rot fungus</name>
    <name type="synonym">Botrytis cinerea</name>
    <dbReference type="NCBI Taxonomy" id="999810"/>
    <lineage>
        <taxon>Eukaryota</taxon>
        <taxon>Fungi</taxon>
        <taxon>Dikarya</taxon>
        <taxon>Ascomycota</taxon>
        <taxon>Pezizomycotina</taxon>
        <taxon>Leotiomycetes</taxon>
        <taxon>Helotiales</taxon>
        <taxon>Sclerotiniaceae</taxon>
        <taxon>Botrytis</taxon>
    </lineage>
</organism>